<dbReference type="GO" id="GO:0005507">
    <property type="term" value="F:copper ion binding"/>
    <property type="evidence" value="ECO:0007669"/>
    <property type="project" value="TreeGrafter"/>
</dbReference>
<reference evidence="2" key="1">
    <citation type="submission" date="2023-02" db="EMBL/GenBank/DDBJ databases">
        <title>Genome sequence of Hyphococcus flavus.</title>
        <authorList>
            <person name="Rong J.-C."/>
            <person name="Zhao Q."/>
            <person name="Yi M."/>
            <person name="Wu J.-Y."/>
        </authorList>
    </citation>
    <scope>NUCLEOTIDE SEQUENCE</scope>
    <source>
        <strain evidence="2">MCCC 1K03223</strain>
    </source>
</reference>
<dbReference type="Proteomes" id="UP001214043">
    <property type="component" value="Chromosome"/>
</dbReference>
<dbReference type="InterPro" id="IPR004323">
    <property type="entry name" value="Ion_tolerance_CutA"/>
</dbReference>
<sequence length="108" mass="11708">MTDIVFLYVTAPNSETAARIGRTLIEEKLAACVNIHAEMRSVYEWDGKVEIGLETPLVVKTTVESAPAARDRIIMLHPHEVPCVAALPVSAEGSNAAFLEWVSETTSA</sequence>
<comment type="similarity">
    <text evidence="1">Belongs to the CutA family.</text>
</comment>
<gene>
    <name evidence="2" type="ORF">PUV54_10745</name>
</gene>
<dbReference type="PANTHER" id="PTHR23419">
    <property type="entry name" value="DIVALENT CATION TOLERANCE CUTA-RELATED"/>
    <property type="match status" value="1"/>
</dbReference>
<organism evidence="2 3">
    <name type="scientific">Hyphococcus flavus</name>
    <dbReference type="NCBI Taxonomy" id="1866326"/>
    <lineage>
        <taxon>Bacteria</taxon>
        <taxon>Pseudomonadati</taxon>
        <taxon>Pseudomonadota</taxon>
        <taxon>Alphaproteobacteria</taxon>
        <taxon>Parvularculales</taxon>
        <taxon>Parvularculaceae</taxon>
        <taxon>Hyphococcus</taxon>
    </lineage>
</organism>
<dbReference type="Pfam" id="PF03091">
    <property type="entry name" value="CutA1"/>
    <property type="match status" value="1"/>
</dbReference>
<dbReference type="AlphaFoldDB" id="A0AAE9ZHQ9"/>
<proteinExistence type="inferred from homology"/>
<dbReference type="EMBL" id="CP118166">
    <property type="protein sequence ID" value="WDI30435.1"/>
    <property type="molecule type" value="Genomic_DNA"/>
</dbReference>
<dbReference type="SUPFAM" id="SSF54913">
    <property type="entry name" value="GlnB-like"/>
    <property type="match status" value="1"/>
</dbReference>
<evidence type="ECO:0000256" key="1">
    <source>
        <dbReference type="ARBA" id="ARBA00010169"/>
    </source>
</evidence>
<name>A0AAE9ZHQ9_9PROT</name>
<dbReference type="InterPro" id="IPR015867">
    <property type="entry name" value="N-reg_PII/ATP_PRibTrfase_C"/>
</dbReference>
<accession>A0AAE9ZHQ9</accession>
<protein>
    <submittedName>
        <fullName evidence="2">Divalent-cation tolerance protein CutA</fullName>
    </submittedName>
</protein>
<evidence type="ECO:0000313" key="2">
    <source>
        <dbReference type="EMBL" id="WDI30435.1"/>
    </source>
</evidence>
<keyword evidence="3" id="KW-1185">Reference proteome</keyword>
<evidence type="ECO:0000313" key="3">
    <source>
        <dbReference type="Proteomes" id="UP001214043"/>
    </source>
</evidence>
<dbReference type="RefSeq" id="WP_274492237.1">
    <property type="nucleotide sequence ID" value="NZ_CP118166.1"/>
</dbReference>
<dbReference type="GO" id="GO:0010038">
    <property type="term" value="P:response to metal ion"/>
    <property type="evidence" value="ECO:0007669"/>
    <property type="project" value="InterPro"/>
</dbReference>
<dbReference type="InterPro" id="IPR011322">
    <property type="entry name" value="N-reg_PII-like_a/b"/>
</dbReference>
<dbReference type="KEGG" id="hfl:PUV54_10745"/>
<dbReference type="Gene3D" id="3.30.70.120">
    <property type="match status" value="1"/>
</dbReference>
<dbReference type="PANTHER" id="PTHR23419:SF8">
    <property type="entry name" value="FI09726P"/>
    <property type="match status" value="1"/>
</dbReference>